<evidence type="ECO:0000259" key="4">
    <source>
        <dbReference type="Pfam" id="PF00085"/>
    </source>
</evidence>
<dbReference type="PANTHER" id="PTHR45663">
    <property type="entry name" value="GEO12009P1"/>
    <property type="match status" value="1"/>
</dbReference>
<proteinExistence type="predicted"/>
<dbReference type="InterPro" id="IPR036249">
    <property type="entry name" value="Thioredoxin-like_sf"/>
</dbReference>
<keyword evidence="2" id="KW-0249">Electron transport</keyword>
<dbReference type="PANTHER" id="PTHR45663:SF11">
    <property type="entry name" value="GEO12009P1"/>
    <property type="match status" value="1"/>
</dbReference>
<dbReference type="InterPro" id="IPR017937">
    <property type="entry name" value="Thioredoxin_CS"/>
</dbReference>
<evidence type="ECO:0000313" key="5">
    <source>
        <dbReference type="EMBL" id="TBT98967.1"/>
    </source>
</evidence>
<organism evidence="6 7">
    <name type="scientific">Hamiltosporidium magnivora</name>
    <dbReference type="NCBI Taxonomy" id="148818"/>
    <lineage>
        <taxon>Eukaryota</taxon>
        <taxon>Fungi</taxon>
        <taxon>Fungi incertae sedis</taxon>
        <taxon>Microsporidia</taxon>
        <taxon>Dubosqiidae</taxon>
        <taxon>Hamiltosporidium</taxon>
    </lineage>
</organism>
<evidence type="ECO:0000256" key="3">
    <source>
        <dbReference type="ARBA" id="ARBA00023157"/>
    </source>
</evidence>
<dbReference type="InterPro" id="IPR013766">
    <property type="entry name" value="Thioredoxin_domain"/>
</dbReference>
<dbReference type="EMBL" id="PIXR01002197">
    <property type="protein sequence ID" value="TBT98967.1"/>
    <property type="molecule type" value="Genomic_DNA"/>
</dbReference>
<feature type="domain" description="Thioredoxin" evidence="4">
    <location>
        <begin position="7"/>
        <end position="98"/>
    </location>
</feature>
<sequence>MLRHIQIESKEQYFDILKKNNTIGFVKMYATWCGPCNTMSKELERYSLPIPVNLYEIDIDKVSELAVEYKIRNIPALLVVTAEGKQIDLLLGYKDVNVFESLVTKHLDK</sequence>
<keyword evidence="1" id="KW-0813">Transport</keyword>
<dbReference type="Gene3D" id="3.40.30.10">
    <property type="entry name" value="Glutaredoxin"/>
    <property type="match status" value="1"/>
</dbReference>
<evidence type="ECO:0000313" key="6">
    <source>
        <dbReference type="EMBL" id="TBU09161.1"/>
    </source>
</evidence>
<dbReference type="PROSITE" id="PS00194">
    <property type="entry name" value="THIOREDOXIN_1"/>
    <property type="match status" value="1"/>
</dbReference>
<dbReference type="EMBL" id="PITI01000055">
    <property type="protein sequence ID" value="TBU09161.1"/>
    <property type="molecule type" value="Genomic_DNA"/>
</dbReference>
<dbReference type="GO" id="GO:0005737">
    <property type="term" value="C:cytoplasm"/>
    <property type="evidence" value="ECO:0007669"/>
    <property type="project" value="TreeGrafter"/>
</dbReference>
<dbReference type="Proteomes" id="UP000293045">
    <property type="component" value="Unassembled WGS sequence"/>
</dbReference>
<name>A0A4Q9LNU6_9MICR</name>
<dbReference type="CDD" id="cd02947">
    <property type="entry name" value="TRX_family"/>
    <property type="match status" value="1"/>
</dbReference>
<dbReference type="SUPFAM" id="SSF52833">
    <property type="entry name" value="Thioredoxin-like"/>
    <property type="match status" value="1"/>
</dbReference>
<keyword evidence="3" id="KW-1015">Disulfide bond</keyword>
<evidence type="ECO:0000256" key="2">
    <source>
        <dbReference type="ARBA" id="ARBA00022982"/>
    </source>
</evidence>
<comment type="caution">
    <text evidence="6">The sequence shown here is derived from an EMBL/GenBank/DDBJ whole genome shotgun (WGS) entry which is preliminary data.</text>
</comment>
<accession>A0A4Q9LNU6</accession>
<evidence type="ECO:0000256" key="1">
    <source>
        <dbReference type="ARBA" id="ARBA00022448"/>
    </source>
</evidence>
<dbReference type="AlphaFoldDB" id="A0A4Q9LNU6"/>
<dbReference type="Proteomes" id="UP000291404">
    <property type="component" value="Unassembled WGS sequence"/>
</dbReference>
<evidence type="ECO:0000313" key="7">
    <source>
        <dbReference type="Proteomes" id="UP000291404"/>
    </source>
</evidence>
<gene>
    <name evidence="6" type="ORF">CWI36_0055p0010</name>
    <name evidence="5" type="ORF">CWI39_2197p0010</name>
</gene>
<keyword evidence="7" id="KW-1185">Reference proteome</keyword>
<dbReference type="STRING" id="148818.A0A4Q9LNU6"/>
<protein>
    <submittedName>
        <fullName evidence="6">Thioredoxin</fullName>
    </submittedName>
</protein>
<dbReference type="GO" id="GO:0015035">
    <property type="term" value="F:protein-disulfide reductase activity"/>
    <property type="evidence" value="ECO:0007669"/>
    <property type="project" value="TreeGrafter"/>
</dbReference>
<reference evidence="7 8" key="1">
    <citation type="submission" date="2017-12" db="EMBL/GenBank/DDBJ databases">
        <authorList>
            <person name="Pombert J.-F."/>
            <person name="Haag K.L."/>
            <person name="Ebert D."/>
        </authorList>
    </citation>
    <scope>NUCLEOTIDE SEQUENCE [LARGE SCALE GENOMIC DNA]</scope>
    <source>
        <strain evidence="6">BE-OM-2</strain>
        <strain evidence="5">IL-BN-2</strain>
    </source>
</reference>
<dbReference type="VEuPathDB" id="MicrosporidiaDB:CWI36_0055p0010"/>
<evidence type="ECO:0000313" key="8">
    <source>
        <dbReference type="Proteomes" id="UP000293045"/>
    </source>
</evidence>
<dbReference type="VEuPathDB" id="MicrosporidiaDB:CWI39_2197p0010"/>
<dbReference type="Pfam" id="PF00085">
    <property type="entry name" value="Thioredoxin"/>
    <property type="match status" value="1"/>
</dbReference>